<comment type="caution">
    <text evidence="1">The sequence shown here is derived from an EMBL/GenBank/DDBJ whole genome shotgun (WGS) entry which is preliminary data.</text>
</comment>
<dbReference type="Proteomes" id="UP000297014">
    <property type="component" value="Unassembled WGS sequence"/>
</dbReference>
<dbReference type="EMBL" id="JALP01000168">
    <property type="protein sequence ID" value="THG90186.1"/>
    <property type="molecule type" value="Genomic_DNA"/>
</dbReference>
<sequence length="56" mass="6535">MTIFSLFKDTCPTCKQTLQHDKSEALIGRIVKHCPEGHYEKEYHPALETFVETIRN</sequence>
<evidence type="ECO:0000313" key="2">
    <source>
        <dbReference type="Proteomes" id="UP000297014"/>
    </source>
</evidence>
<proteinExistence type="predicted"/>
<accession>A0A4S4JY40</accession>
<gene>
    <name evidence="1" type="ORF">AJ85_12355</name>
</gene>
<dbReference type="AlphaFoldDB" id="A0A4S4JY40"/>
<protein>
    <submittedName>
        <fullName evidence="1">Uncharacterized protein</fullName>
    </submittedName>
</protein>
<evidence type="ECO:0000313" key="1">
    <source>
        <dbReference type="EMBL" id="THG90186.1"/>
    </source>
</evidence>
<organism evidence="1 2">
    <name type="scientific">Alkalihalobacillus alcalophilus ATCC 27647 = CGMCC 1.3604</name>
    <dbReference type="NCBI Taxonomy" id="1218173"/>
    <lineage>
        <taxon>Bacteria</taxon>
        <taxon>Bacillati</taxon>
        <taxon>Bacillota</taxon>
        <taxon>Bacilli</taxon>
        <taxon>Bacillales</taxon>
        <taxon>Bacillaceae</taxon>
        <taxon>Alkalihalobacillus</taxon>
    </lineage>
</organism>
<name>A0A4S4JY40_ALKAL</name>
<reference evidence="1 2" key="1">
    <citation type="submission" date="2014-01" db="EMBL/GenBank/DDBJ databases">
        <title>Draft genome sequencing of Bacillus alcalophilus CGMCC 1.3604.</title>
        <authorList>
            <person name="Yang J."/>
            <person name="Diao L."/>
            <person name="Yang S."/>
        </authorList>
    </citation>
    <scope>NUCLEOTIDE SEQUENCE [LARGE SCALE GENOMIC DNA]</scope>
    <source>
        <strain evidence="1 2">CGMCC 1.3604</strain>
    </source>
</reference>